<name>A0A8H5Z265_9HYPO</name>
<dbReference type="InterPro" id="IPR003663">
    <property type="entry name" value="Sugar/inositol_transpt"/>
</dbReference>
<feature type="transmembrane region" description="Helical" evidence="7">
    <location>
        <begin position="36"/>
        <end position="54"/>
    </location>
</feature>
<dbReference type="SUPFAM" id="SSF103473">
    <property type="entry name" value="MFS general substrate transporter"/>
    <property type="match status" value="1"/>
</dbReference>
<proteinExistence type="inferred from homology"/>
<evidence type="ECO:0000256" key="6">
    <source>
        <dbReference type="ARBA" id="ARBA00023136"/>
    </source>
</evidence>
<dbReference type="PANTHER" id="PTHR48020:SF22">
    <property type="entry name" value="MAJOR FACILITATOR SUPERFAMILY (MFS) PROFILE DOMAIN-CONTAINING PROTEIN-RELATED"/>
    <property type="match status" value="1"/>
</dbReference>
<sequence length="609" mass="65475">MAKNDEVLESSQTQVSHVENDTKKGQDFIEDSAPSLFFNLCVVATAIGGMLFGYDTGVISGVLMVLGDDLDGRLLTPSNKELITALCAADAFIGAIIAGITADKYGRKPAIWFASVLFTIGAVVQAALYSLVQMFVGRVLVGLGVGSASMIIPMYISEIAPAKYLGRMISIDMMFLATGSLLAYAFDAAFYKGKPLNEEISVCQSLKRLVTVPANRRAPIVACGLMATQQLCGFNTMMYYSSTLFQIVGFDNPIASWSSQTLALALWGMPVFLLLAAGVFTKIPIDQQTLELTDDKVGWPAIVFLVSMILFVTSYAAGLSCVPWQANEFLPMEARAMGTMMINMCNWGPNIIVSFTFLSMIRGISPSGTFGFYAAFSFLGFVFVFFCYPEAAGMTLEEIRVVFEHGFGNSSMPGLDADTVDPQVIKKCPAQRLEIPLPAWGNDNERLNKTATLLRSSNPQVIACLGVLILPDAVDTGLARVHADCLGPATQDEVQATTSNSATETAADLGTLTVIAVIDSDVGVGREDCKGSVVRIAGRNRHSAEGVQQVECRVIVRASTLITRSSQDDHRLSRSLGVTSRGSVVLVGWVLEGFLIDAVPVDLILNVER</sequence>
<comment type="caution">
    <text evidence="9">The sequence shown here is derived from an EMBL/GenBank/DDBJ whole genome shotgun (WGS) entry which is preliminary data.</text>
</comment>
<dbReference type="InterPro" id="IPR036259">
    <property type="entry name" value="MFS_trans_sf"/>
</dbReference>
<gene>
    <name evidence="9" type="ORF">FMUND_3544</name>
</gene>
<dbReference type="GO" id="GO:0015791">
    <property type="term" value="P:polyol transmembrane transport"/>
    <property type="evidence" value="ECO:0007669"/>
    <property type="project" value="UniProtKB-ARBA"/>
</dbReference>
<dbReference type="GO" id="GO:0016020">
    <property type="term" value="C:membrane"/>
    <property type="evidence" value="ECO:0007669"/>
    <property type="project" value="UniProtKB-SubCell"/>
</dbReference>
<dbReference type="Pfam" id="PF00083">
    <property type="entry name" value="Sugar_tr"/>
    <property type="match status" value="2"/>
</dbReference>
<dbReference type="InterPro" id="IPR020846">
    <property type="entry name" value="MFS_dom"/>
</dbReference>
<keyword evidence="5 7" id="KW-1133">Transmembrane helix</keyword>
<feature type="transmembrane region" description="Helical" evidence="7">
    <location>
        <begin position="370"/>
        <end position="388"/>
    </location>
</feature>
<feature type="transmembrane region" description="Helical" evidence="7">
    <location>
        <begin position="135"/>
        <end position="156"/>
    </location>
</feature>
<evidence type="ECO:0000313" key="9">
    <source>
        <dbReference type="EMBL" id="KAF5721592.1"/>
    </source>
</evidence>
<evidence type="ECO:0000256" key="7">
    <source>
        <dbReference type="SAM" id="Phobius"/>
    </source>
</evidence>
<evidence type="ECO:0000256" key="2">
    <source>
        <dbReference type="ARBA" id="ARBA00010992"/>
    </source>
</evidence>
<comment type="similarity">
    <text evidence="2">Belongs to the major facilitator superfamily. Sugar transporter (TC 2.A.1.1) family.</text>
</comment>
<feature type="transmembrane region" description="Helical" evidence="7">
    <location>
        <begin position="345"/>
        <end position="364"/>
    </location>
</feature>
<keyword evidence="6 7" id="KW-0472">Membrane</keyword>
<dbReference type="PROSITE" id="PS50850">
    <property type="entry name" value="MFS"/>
    <property type="match status" value="1"/>
</dbReference>
<accession>A0A8H5Z265</accession>
<dbReference type="Proteomes" id="UP000544331">
    <property type="component" value="Unassembled WGS sequence"/>
</dbReference>
<protein>
    <submittedName>
        <fullName evidence="9">Myo-inositol transporter 1</fullName>
    </submittedName>
</protein>
<dbReference type="OrthoDB" id="6339427at2759"/>
<dbReference type="InterPro" id="IPR050814">
    <property type="entry name" value="Myo-inositol_Transporter"/>
</dbReference>
<feature type="transmembrane region" description="Helical" evidence="7">
    <location>
        <begin position="109"/>
        <end position="129"/>
    </location>
</feature>
<dbReference type="EMBL" id="JAAOAN010000113">
    <property type="protein sequence ID" value="KAF5721592.1"/>
    <property type="molecule type" value="Genomic_DNA"/>
</dbReference>
<organism evidence="9 10">
    <name type="scientific">Fusarium mundagurra</name>
    <dbReference type="NCBI Taxonomy" id="1567541"/>
    <lineage>
        <taxon>Eukaryota</taxon>
        <taxon>Fungi</taxon>
        <taxon>Dikarya</taxon>
        <taxon>Ascomycota</taxon>
        <taxon>Pezizomycotina</taxon>
        <taxon>Sordariomycetes</taxon>
        <taxon>Hypocreomycetidae</taxon>
        <taxon>Hypocreales</taxon>
        <taxon>Nectriaceae</taxon>
        <taxon>Fusarium</taxon>
        <taxon>Fusarium fujikuroi species complex</taxon>
    </lineage>
</organism>
<evidence type="ECO:0000259" key="8">
    <source>
        <dbReference type="PROSITE" id="PS50850"/>
    </source>
</evidence>
<dbReference type="InterPro" id="IPR005829">
    <property type="entry name" value="Sugar_transporter_CS"/>
</dbReference>
<evidence type="ECO:0000256" key="4">
    <source>
        <dbReference type="ARBA" id="ARBA00022692"/>
    </source>
</evidence>
<dbReference type="InterPro" id="IPR005828">
    <property type="entry name" value="MFS_sugar_transport-like"/>
</dbReference>
<dbReference type="GO" id="GO:0015798">
    <property type="term" value="P:myo-inositol transport"/>
    <property type="evidence" value="ECO:0007669"/>
    <property type="project" value="UniProtKB-ARBA"/>
</dbReference>
<keyword evidence="4 7" id="KW-0812">Transmembrane</keyword>
<keyword evidence="3" id="KW-0813">Transport</keyword>
<feature type="transmembrane region" description="Helical" evidence="7">
    <location>
        <begin position="168"/>
        <end position="186"/>
    </location>
</feature>
<feature type="transmembrane region" description="Helical" evidence="7">
    <location>
        <begin position="82"/>
        <end position="102"/>
    </location>
</feature>
<dbReference type="Gene3D" id="1.20.1250.20">
    <property type="entry name" value="MFS general substrate transporter like domains"/>
    <property type="match status" value="2"/>
</dbReference>
<reference evidence="9 10" key="1">
    <citation type="submission" date="2020-05" db="EMBL/GenBank/DDBJ databases">
        <title>Identification and distribution of gene clusters putatively required for synthesis of sphingolipid metabolism inhibitors in phylogenetically diverse species of the filamentous fungus Fusarium.</title>
        <authorList>
            <person name="Kim H.-S."/>
            <person name="Busman M."/>
            <person name="Brown D.W."/>
            <person name="Divon H."/>
            <person name="Uhlig S."/>
            <person name="Proctor R.H."/>
        </authorList>
    </citation>
    <scope>NUCLEOTIDE SEQUENCE [LARGE SCALE GENOMIC DNA]</scope>
    <source>
        <strain evidence="9 10">NRRL 66235</strain>
    </source>
</reference>
<feature type="domain" description="Major facilitator superfamily (MFS) profile" evidence="8">
    <location>
        <begin position="41"/>
        <end position="609"/>
    </location>
</feature>
<dbReference type="AlphaFoldDB" id="A0A8H5Z265"/>
<evidence type="ECO:0000256" key="3">
    <source>
        <dbReference type="ARBA" id="ARBA00022448"/>
    </source>
</evidence>
<feature type="transmembrane region" description="Helical" evidence="7">
    <location>
        <begin position="261"/>
        <end position="281"/>
    </location>
</feature>
<dbReference type="PRINTS" id="PR00171">
    <property type="entry name" value="SUGRTRNSPORT"/>
</dbReference>
<dbReference type="PROSITE" id="PS00216">
    <property type="entry name" value="SUGAR_TRANSPORT_1"/>
    <property type="match status" value="1"/>
</dbReference>
<dbReference type="GO" id="GO:0022857">
    <property type="term" value="F:transmembrane transporter activity"/>
    <property type="evidence" value="ECO:0007669"/>
    <property type="project" value="InterPro"/>
</dbReference>
<evidence type="ECO:0000256" key="5">
    <source>
        <dbReference type="ARBA" id="ARBA00022989"/>
    </source>
</evidence>
<evidence type="ECO:0000313" key="10">
    <source>
        <dbReference type="Proteomes" id="UP000544331"/>
    </source>
</evidence>
<comment type="subcellular location">
    <subcellularLocation>
        <location evidence="1">Membrane</location>
        <topology evidence="1">Multi-pass membrane protein</topology>
    </subcellularLocation>
</comment>
<keyword evidence="10" id="KW-1185">Reference proteome</keyword>
<evidence type="ECO:0000256" key="1">
    <source>
        <dbReference type="ARBA" id="ARBA00004141"/>
    </source>
</evidence>
<feature type="transmembrane region" description="Helical" evidence="7">
    <location>
        <begin position="301"/>
        <end position="324"/>
    </location>
</feature>
<dbReference type="PANTHER" id="PTHR48020">
    <property type="entry name" value="PROTON MYO-INOSITOL COTRANSPORTER"/>
    <property type="match status" value="1"/>
</dbReference>